<proteinExistence type="predicted"/>
<evidence type="ECO:0000313" key="1">
    <source>
        <dbReference type="EMBL" id="QGO06453.1"/>
    </source>
</evidence>
<dbReference type="AlphaFoldDB" id="A0A9Q6LLL9"/>
<accession>A0A9Q6LLL9</accession>
<dbReference type="Proteomes" id="UP000422232">
    <property type="component" value="Chromosome"/>
</dbReference>
<name>A0A9Q6LLL9_PISSA</name>
<protein>
    <submittedName>
        <fullName evidence="1">Uncharacterized protein</fullName>
    </submittedName>
</protein>
<sequence>MELHQNELENISDDILEYIILNVNYVNDIRTVFITHDKRLFSILSNSPYTRVINILIA</sequence>
<evidence type="ECO:0000313" key="2">
    <source>
        <dbReference type="Proteomes" id="UP000422232"/>
    </source>
</evidence>
<gene>
    <name evidence="1" type="ORF">Psal009_02368</name>
</gene>
<dbReference type="EMBL" id="CP038908">
    <property type="protein sequence ID" value="QGO06453.1"/>
    <property type="molecule type" value="Genomic_DNA"/>
</dbReference>
<keyword evidence="2" id="KW-1185">Reference proteome</keyword>
<organism evidence="1 2">
    <name type="scientific">Piscirickettsia salmonis</name>
    <dbReference type="NCBI Taxonomy" id="1238"/>
    <lineage>
        <taxon>Bacteria</taxon>
        <taxon>Pseudomonadati</taxon>
        <taxon>Pseudomonadota</taxon>
        <taxon>Gammaproteobacteria</taxon>
        <taxon>Thiotrichales</taxon>
        <taxon>Piscirickettsiaceae</taxon>
        <taxon>Piscirickettsia</taxon>
    </lineage>
</organism>
<reference evidence="1 2" key="1">
    <citation type="submission" date="2019-04" db="EMBL/GenBank/DDBJ databases">
        <title>Complete genome sequencing of Piscirickettsia salmonis strain Psal-009.</title>
        <authorList>
            <person name="Schober I."/>
            <person name="Bunk B."/>
            <person name="Sproer C."/>
            <person name="Carril G.P."/>
            <person name="Riedel T."/>
            <person name="Flores-Herrera P.A."/>
            <person name="Nourdin-Galindo G."/>
            <person name="Marshall S.H."/>
            <person name="Overmann J."/>
        </authorList>
    </citation>
    <scope>NUCLEOTIDE SEQUENCE [LARGE SCALE GENOMIC DNA]</scope>
    <source>
        <strain evidence="1 2">Psal-009</strain>
    </source>
</reference>